<evidence type="ECO:0000313" key="3">
    <source>
        <dbReference type="Proteomes" id="UP000275676"/>
    </source>
</evidence>
<feature type="transmembrane region" description="Helical" evidence="1">
    <location>
        <begin position="38"/>
        <end position="60"/>
    </location>
</feature>
<proteinExistence type="predicted"/>
<accession>A0A3S4GLP8</accession>
<reference evidence="2 3" key="1">
    <citation type="submission" date="2018-12" db="EMBL/GenBank/DDBJ databases">
        <authorList>
            <consortium name="Pathogen Informatics"/>
        </authorList>
    </citation>
    <scope>NUCLEOTIDE SEQUENCE [LARGE SCALE GENOMIC DNA]</scope>
    <source>
        <strain evidence="2 3">NCTC10047</strain>
    </source>
</reference>
<protein>
    <recommendedName>
        <fullName evidence="4">DUF4282 domain-containing protein</fullName>
    </recommendedName>
</protein>
<dbReference type="Pfam" id="PF14110">
    <property type="entry name" value="DUF4282"/>
    <property type="match status" value="1"/>
</dbReference>
<organism evidence="2 3">
    <name type="scientific">Salmonella enterica subsp. arizonae</name>
    <dbReference type="NCBI Taxonomy" id="59203"/>
    <lineage>
        <taxon>Bacteria</taxon>
        <taxon>Pseudomonadati</taxon>
        <taxon>Pseudomonadota</taxon>
        <taxon>Gammaproteobacteria</taxon>
        <taxon>Enterobacterales</taxon>
        <taxon>Enterobacteriaceae</taxon>
        <taxon>Salmonella</taxon>
    </lineage>
</organism>
<keyword evidence="1" id="KW-0812">Transmembrane</keyword>
<evidence type="ECO:0000313" key="2">
    <source>
        <dbReference type="EMBL" id="VEA77125.1"/>
    </source>
</evidence>
<evidence type="ECO:0008006" key="4">
    <source>
        <dbReference type="Google" id="ProtNLM"/>
    </source>
</evidence>
<dbReference type="AlphaFoldDB" id="A0A3S4GLP8"/>
<keyword evidence="1" id="KW-1133">Transmembrane helix</keyword>
<evidence type="ECO:0000256" key="1">
    <source>
        <dbReference type="SAM" id="Phobius"/>
    </source>
</evidence>
<dbReference type="Proteomes" id="UP000275676">
    <property type="component" value="Chromosome"/>
</dbReference>
<gene>
    <name evidence="2" type="ORF">NCTC10047_03033</name>
</gene>
<keyword evidence="1" id="KW-0472">Membrane</keyword>
<dbReference type="InterPro" id="IPR025557">
    <property type="entry name" value="DUF4282"/>
</dbReference>
<feature type="transmembrane region" description="Helical" evidence="1">
    <location>
        <begin position="12"/>
        <end position="32"/>
    </location>
</feature>
<dbReference type="EMBL" id="LR134156">
    <property type="protein sequence ID" value="VEA77125.1"/>
    <property type="molecule type" value="Genomic_DNA"/>
</dbReference>
<sequence>MLKFDSLITPKLLKVLYALATLGCIVMVLLSFDTRPHQAVIWLIVAAAVRIPFELMMVAFKNNEYLRRICELMERNNSNFKDKDFNAGPDADFKD</sequence>
<name>A0A3S4GLP8_SALER</name>